<name>A0ABW5A0S5_9BACL</name>
<dbReference type="InterPro" id="IPR050134">
    <property type="entry name" value="NAD-dep_sirtuin_deacylases"/>
</dbReference>
<dbReference type="InterPro" id="IPR003000">
    <property type="entry name" value="Sirtuin"/>
</dbReference>
<dbReference type="PROSITE" id="PS50305">
    <property type="entry name" value="SIRTUIN"/>
    <property type="match status" value="1"/>
</dbReference>
<evidence type="ECO:0000256" key="3">
    <source>
        <dbReference type="ARBA" id="ARBA00023027"/>
    </source>
</evidence>
<dbReference type="Gene3D" id="3.40.50.1220">
    <property type="entry name" value="TPP-binding domain"/>
    <property type="match status" value="1"/>
</dbReference>
<evidence type="ECO:0000259" key="5">
    <source>
        <dbReference type="PROSITE" id="PS50305"/>
    </source>
</evidence>
<comment type="caution">
    <text evidence="6">The sequence shown here is derived from an EMBL/GenBank/DDBJ whole genome shotgun (WGS) entry which is preliminary data.</text>
</comment>
<dbReference type="InterPro" id="IPR029035">
    <property type="entry name" value="DHS-like_NAD/FAD-binding_dom"/>
</dbReference>
<dbReference type="Pfam" id="PF02146">
    <property type="entry name" value="SIR2"/>
    <property type="match status" value="1"/>
</dbReference>
<evidence type="ECO:0000256" key="1">
    <source>
        <dbReference type="ARBA" id="ARBA00012928"/>
    </source>
</evidence>
<accession>A0ABW5A0S5</accession>
<evidence type="ECO:0000313" key="7">
    <source>
        <dbReference type="Proteomes" id="UP001597343"/>
    </source>
</evidence>
<organism evidence="6 7">
    <name type="scientific">Tumebacillus lipolyticus</name>
    <dbReference type="NCBI Taxonomy" id="1280370"/>
    <lineage>
        <taxon>Bacteria</taxon>
        <taxon>Bacillati</taxon>
        <taxon>Bacillota</taxon>
        <taxon>Bacilli</taxon>
        <taxon>Bacillales</taxon>
        <taxon>Alicyclobacillaceae</taxon>
        <taxon>Tumebacillus</taxon>
    </lineage>
</organism>
<dbReference type="Gene3D" id="3.30.1600.10">
    <property type="entry name" value="SIR2/SIRT2 'Small Domain"/>
    <property type="match status" value="1"/>
</dbReference>
<keyword evidence="4" id="KW-0862">Zinc</keyword>
<gene>
    <name evidence="6" type="ORF">ACFSOY_17985</name>
</gene>
<feature type="binding site" evidence="4">
    <location>
        <position position="115"/>
    </location>
    <ligand>
        <name>Zn(2+)</name>
        <dbReference type="ChEBI" id="CHEBI:29105"/>
    </ligand>
</feature>
<dbReference type="Proteomes" id="UP001597343">
    <property type="component" value="Unassembled WGS sequence"/>
</dbReference>
<protein>
    <recommendedName>
        <fullName evidence="1">protein acetyllysine N-acetyltransferase</fullName>
        <ecNumber evidence="1">2.3.1.286</ecNumber>
    </recommendedName>
</protein>
<feature type="binding site" evidence="4">
    <location>
        <position position="133"/>
    </location>
    <ligand>
        <name>Zn(2+)</name>
        <dbReference type="ChEBI" id="CHEBI:29105"/>
    </ligand>
</feature>
<evidence type="ECO:0000256" key="2">
    <source>
        <dbReference type="ARBA" id="ARBA00022679"/>
    </source>
</evidence>
<feature type="binding site" evidence="4">
    <location>
        <position position="118"/>
    </location>
    <ligand>
        <name>Zn(2+)</name>
        <dbReference type="ChEBI" id="CHEBI:29105"/>
    </ligand>
</feature>
<dbReference type="RefSeq" id="WP_386049021.1">
    <property type="nucleotide sequence ID" value="NZ_JBHUIO010000011.1"/>
</dbReference>
<feature type="domain" description="Deacetylase sirtuin-type" evidence="5">
    <location>
        <begin position="1"/>
        <end position="225"/>
    </location>
</feature>
<dbReference type="InterPro" id="IPR026591">
    <property type="entry name" value="Sirtuin_cat_small_dom_sf"/>
</dbReference>
<keyword evidence="2" id="KW-0808">Transferase</keyword>
<evidence type="ECO:0000313" key="6">
    <source>
        <dbReference type="EMBL" id="MFD2171857.1"/>
    </source>
</evidence>
<feature type="binding site" evidence="4">
    <location>
        <position position="136"/>
    </location>
    <ligand>
        <name>Zn(2+)</name>
        <dbReference type="ChEBI" id="CHEBI:29105"/>
    </ligand>
</feature>
<evidence type="ECO:0000256" key="4">
    <source>
        <dbReference type="PROSITE-ProRule" id="PRU00236"/>
    </source>
</evidence>
<dbReference type="PANTHER" id="PTHR11085:SF10">
    <property type="entry name" value="NAD-DEPENDENT PROTEIN DEACYLASE SIRTUIN-5, MITOCHONDRIAL-RELATED"/>
    <property type="match status" value="1"/>
</dbReference>
<keyword evidence="3" id="KW-0520">NAD</keyword>
<dbReference type="CDD" id="cd01407">
    <property type="entry name" value="SIR2-fam"/>
    <property type="match status" value="1"/>
</dbReference>
<proteinExistence type="predicted"/>
<keyword evidence="7" id="KW-1185">Reference proteome</keyword>
<dbReference type="EC" id="2.3.1.286" evidence="1"/>
<dbReference type="PANTHER" id="PTHR11085">
    <property type="entry name" value="NAD-DEPENDENT PROTEIN DEACYLASE SIRTUIN-5, MITOCHONDRIAL-RELATED"/>
    <property type="match status" value="1"/>
</dbReference>
<feature type="active site" description="Proton acceptor" evidence="4">
    <location>
        <position position="107"/>
    </location>
</feature>
<reference evidence="7" key="1">
    <citation type="journal article" date="2019" name="Int. J. Syst. Evol. Microbiol.">
        <title>The Global Catalogue of Microorganisms (GCM) 10K type strain sequencing project: providing services to taxonomists for standard genome sequencing and annotation.</title>
        <authorList>
            <consortium name="The Broad Institute Genomics Platform"/>
            <consortium name="The Broad Institute Genome Sequencing Center for Infectious Disease"/>
            <person name="Wu L."/>
            <person name="Ma J."/>
        </authorList>
    </citation>
    <scope>NUCLEOTIDE SEQUENCE [LARGE SCALE GENOMIC DNA]</scope>
    <source>
        <strain evidence="7">CGMCC 1.13574</strain>
    </source>
</reference>
<dbReference type="SUPFAM" id="SSF52467">
    <property type="entry name" value="DHS-like NAD/FAD-binding domain"/>
    <property type="match status" value="1"/>
</dbReference>
<sequence length="225" mass="24822">MSDLLTLARWIKESRYTVALTGAGMSTESGLPDFRSPSGWWHNIDPRTVASVEALEADYPLFHQFYSARIRALADSKPHRGLLQGVATQNVDGFHQQANQQRVHELHGSIRKVRCHSCERQADVESFLTGQACPACAGRLRPGVVLFGETLPEGAWSQALTDLRSAELTVVVGTSLQVYPVAQLPSMTPGRVVMLNLERTEQDERFDLVLSGKAGELLQQLNSLL</sequence>
<keyword evidence="4" id="KW-0479">Metal-binding</keyword>
<dbReference type="InterPro" id="IPR026590">
    <property type="entry name" value="Ssirtuin_cat_dom"/>
</dbReference>
<dbReference type="EMBL" id="JBHUIO010000011">
    <property type="protein sequence ID" value="MFD2171857.1"/>
    <property type="molecule type" value="Genomic_DNA"/>
</dbReference>